<feature type="transmembrane region" description="Helical" evidence="1">
    <location>
        <begin position="35"/>
        <end position="54"/>
    </location>
</feature>
<dbReference type="EMBL" id="BMGI01000002">
    <property type="protein sequence ID" value="GGD29216.1"/>
    <property type="molecule type" value="Genomic_DNA"/>
</dbReference>
<organism evidence="2 3">
    <name type="scientific">Sinisalibacter lacisalsi</name>
    <dbReference type="NCBI Taxonomy" id="1526570"/>
    <lineage>
        <taxon>Bacteria</taxon>
        <taxon>Pseudomonadati</taxon>
        <taxon>Pseudomonadota</taxon>
        <taxon>Alphaproteobacteria</taxon>
        <taxon>Rhodobacterales</taxon>
        <taxon>Roseobacteraceae</taxon>
        <taxon>Sinisalibacter</taxon>
    </lineage>
</organism>
<keyword evidence="3" id="KW-1185">Reference proteome</keyword>
<accession>A0ABQ1QL36</accession>
<evidence type="ECO:0000256" key="1">
    <source>
        <dbReference type="SAM" id="Phobius"/>
    </source>
</evidence>
<evidence type="ECO:0000313" key="2">
    <source>
        <dbReference type="EMBL" id="GGD29216.1"/>
    </source>
</evidence>
<keyword evidence="1" id="KW-0472">Membrane</keyword>
<name>A0ABQ1QL36_9RHOB</name>
<comment type="caution">
    <text evidence="2">The sequence shown here is derived from an EMBL/GenBank/DDBJ whole genome shotgun (WGS) entry which is preliminary data.</text>
</comment>
<keyword evidence="1" id="KW-0812">Transmembrane</keyword>
<proteinExistence type="predicted"/>
<keyword evidence="1" id="KW-1133">Transmembrane helix</keyword>
<reference evidence="3" key="1">
    <citation type="journal article" date="2019" name="Int. J. Syst. Evol. Microbiol.">
        <title>The Global Catalogue of Microorganisms (GCM) 10K type strain sequencing project: providing services to taxonomists for standard genome sequencing and annotation.</title>
        <authorList>
            <consortium name="The Broad Institute Genomics Platform"/>
            <consortium name="The Broad Institute Genome Sequencing Center for Infectious Disease"/>
            <person name="Wu L."/>
            <person name="Ma J."/>
        </authorList>
    </citation>
    <scope>NUCLEOTIDE SEQUENCE [LARGE SCALE GENOMIC DNA]</scope>
    <source>
        <strain evidence="3">CGMCC 1.12922</strain>
    </source>
</reference>
<dbReference type="RefSeq" id="WP_188526705.1">
    <property type="nucleotide sequence ID" value="NZ_BMGI01000002.1"/>
</dbReference>
<protein>
    <submittedName>
        <fullName evidence="2">Uncharacterized protein</fullName>
    </submittedName>
</protein>
<evidence type="ECO:0000313" key="3">
    <source>
        <dbReference type="Proteomes" id="UP000617355"/>
    </source>
</evidence>
<gene>
    <name evidence="2" type="ORF">GCM10011358_11590</name>
</gene>
<dbReference type="Proteomes" id="UP000617355">
    <property type="component" value="Unassembled WGS sequence"/>
</dbReference>
<sequence length="71" mass="7931">MPIDKFVLILVVVIAAAGITVWIATMVAAAVQFPLGWFVVIPVMLVAYVAWRVIAERLANTDDDHYDRMDK</sequence>
<feature type="transmembrane region" description="Helical" evidence="1">
    <location>
        <begin position="7"/>
        <end position="29"/>
    </location>
</feature>